<keyword evidence="9" id="KW-0812">Transmembrane</keyword>
<feature type="domain" description="UBX" evidence="10">
    <location>
        <begin position="272"/>
        <end position="350"/>
    </location>
</feature>
<dbReference type="Gene3D" id="3.40.30.10">
    <property type="entry name" value="Glutaredoxin"/>
    <property type="match status" value="1"/>
</dbReference>
<evidence type="ECO:0000259" key="11">
    <source>
        <dbReference type="PROSITE" id="PS51352"/>
    </source>
</evidence>
<dbReference type="Pfam" id="PF00085">
    <property type="entry name" value="Thioredoxin"/>
    <property type="match status" value="1"/>
</dbReference>
<evidence type="ECO:0000256" key="1">
    <source>
        <dbReference type="ARBA" id="ARBA00004406"/>
    </source>
</evidence>
<dbReference type="CDD" id="cd16117">
    <property type="entry name" value="UBX_UBXN4"/>
    <property type="match status" value="1"/>
</dbReference>
<feature type="region of interest" description="Disordered" evidence="8">
    <location>
        <begin position="238"/>
        <end position="275"/>
    </location>
</feature>
<organism evidence="12 13">
    <name type="scientific">Brassicogethes aeneus</name>
    <name type="common">Rape pollen beetle</name>
    <name type="synonym">Meligethes aeneus</name>
    <dbReference type="NCBI Taxonomy" id="1431903"/>
    <lineage>
        <taxon>Eukaryota</taxon>
        <taxon>Metazoa</taxon>
        <taxon>Ecdysozoa</taxon>
        <taxon>Arthropoda</taxon>
        <taxon>Hexapoda</taxon>
        <taxon>Insecta</taxon>
        <taxon>Pterygota</taxon>
        <taxon>Neoptera</taxon>
        <taxon>Endopterygota</taxon>
        <taxon>Coleoptera</taxon>
        <taxon>Polyphaga</taxon>
        <taxon>Cucujiformia</taxon>
        <taxon>Nitidulidae</taxon>
        <taxon>Meligethinae</taxon>
        <taxon>Brassicogethes</taxon>
    </lineage>
</organism>
<dbReference type="EMBL" id="OV121133">
    <property type="protein sequence ID" value="CAH0552128.1"/>
    <property type="molecule type" value="Genomic_DNA"/>
</dbReference>
<dbReference type="PROSITE" id="PS00194">
    <property type="entry name" value="THIOREDOXIN_1"/>
    <property type="match status" value="1"/>
</dbReference>
<evidence type="ECO:0000256" key="5">
    <source>
        <dbReference type="ARBA" id="ARBA00041575"/>
    </source>
</evidence>
<evidence type="ECO:0000259" key="10">
    <source>
        <dbReference type="PROSITE" id="PS50033"/>
    </source>
</evidence>
<dbReference type="Proteomes" id="UP001154078">
    <property type="component" value="Chromosome 2"/>
</dbReference>
<comment type="subcellular location">
    <subcellularLocation>
        <location evidence="1">Endoplasmic reticulum membrane</location>
        <topology evidence="1">Peripheral membrane protein</topology>
    </subcellularLocation>
</comment>
<evidence type="ECO:0000313" key="13">
    <source>
        <dbReference type="Proteomes" id="UP001154078"/>
    </source>
</evidence>
<dbReference type="PANTHER" id="PTHR46424:SF1">
    <property type="entry name" value="UBX DOMAIN-CONTAINING PROTEIN 4"/>
    <property type="match status" value="1"/>
</dbReference>
<keyword evidence="2" id="KW-0834">Unfolded protein response</keyword>
<proteinExistence type="predicted"/>
<feature type="coiled-coil region" evidence="7">
    <location>
        <begin position="163"/>
        <end position="231"/>
    </location>
</feature>
<protein>
    <recommendedName>
        <fullName evidence="4">UBX domain-containing protein 4</fullName>
    </recommendedName>
    <alternativeName>
        <fullName evidence="5">UBX domain-containing protein 2</fullName>
    </alternativeName>
</protein>
<feature type="domain" description="Thioredoxin" evidence="11">
    <location>
        <begin position="409"/>
        <end position="522"/>
    </location>
</feature>
<evidence type="ECO:0000256" key="9">
    <source>
        <dbReference type="SAM" id="Phobius"/>
    </source>
</evidence>
<dbReference type="InterPro" id="IPR029071">
    <property type="entry name" value="Ubiquitin-like_domsf"/>
</dbReference>
<sequence length="522" mass="57843">MKWYEGGIVDAIGASQKKSAIFLVYVEGSDDVSTRLNEFLENSEIKGLLESDKFVAIKIQKDGISHQQFQAIYANSINPCLYFIGKNGSALDIITEVNDVNELLKKIENVVSKNGGKENTAESTSNFISGEQSNQMPANVVCENGVCTIKREEPSSPSAEEKLARAKELLLEKQKQKEIEEKEKERLKEIERRKMGKDVQEMKRWQEDQELKQLKEERDREKKENQAARDRVLAQIAQDKAERASKFPSTSGGNSPVATTAATPQCEPKPAPKSDVARLQFKLPDGSSKNHDFPSGDKLSVVRDYVAKNLHLTCTNYAMSTTFPRREFTEADNEKSLLDLELTPNAVVLILPVNKGGTVQTNQGQGLMGIVWMVLSPIMGLLGFLKLFIFGGGNTGATDQAGGSPSTANSSSSRAPNSVVHIRNKYDLNSKLSSAGSKLVVIDFFATWCGPCKMIAPRLEELAKEFRNVVILKVDVDENRDIASAYKVSAMPTFAFIKNMRVLTKFSGADFHQLRDTVARYK</sequence>
<keyword evidence="9" id="KW-1133">Transmembrane helix</keyword>
<dbReference type="SUPFAM" id="SSF54236">
    <property type="entry name" value="Ubiquitin-like"/>
    <property type="match status" value="1"/>
</dbReference>
<dbReference type="PROSITE" id="PS50033">
    <property type="entry name" value="UBX"/>
    <property type="match status" value="1"/>
</dbReference>
<evidence type="ECO:0000256" key="3">
    <source>
        <dbReference type="ARBA" id="ARBA00038812"/>
    </source>
</evidence>
<dbReference type="InterPro" id="IPR013766">
    <property type="entry name" value="Thioredoxin_domain"/>
</dbReference>
<feature type="transmembrane region" description="Helical" evidence="9">
    <location>
        <begin position="367"/>
        <end position="389"/>
    </location>
</feature>
<evidence type="ECO:0000256" key="8">
    <source>
        <dbReference type="SAM" id="MobiDB-lite"/>
    </source>
</evidence>
<dbReference type="GO" id="GO:0006986">
    <property type="term" value="P:response to unfolded protein"/>
    <property type="evidence" value="ECO:0007669"/>
    <property type="project" value="UniProtKB-KW"/>
</dbReference>
<dbReference type="GO" id="GO:0005789">
    <property type="term" value="C:endoplasmic reticulum membrane"/>
    <property type="evidence" value="ECO:0007669"/>
    <property type="project" value="UniProtKB-SubCell"/>
</dbReference>
<dbReference type="PRINTS" id="PR00421">
    <property type="entry name" value="THIOREDOXIN"/>
</dbReference>
<dbReference type="InterPro" id="IPR036249">
    <property type="entry name" value="Thioredoxin-like_sf"/>
</dbReference>
<gene>
    <name evidence="12" type="ORF">MELIAE_LOCUS4574</name>
</gene>
<reference evidence="12" key="1">
    <citation type="submission" date="2021-12" db="EMBL/GenBank/DDBJ databases">
        <authorList>
            <person name="King R."/>
        </authorList>
    </citation>
    <scope>NUCLEOTIDE SEQUENCE</scope>
</reference>
<feature type="compositionally biased region" description="Polar residues" evidence="8">
    <location>
        <begin position="247"/>
        <end position="263"/>
    </location>
</feature>
<dbReference type="Pfam" id="PF00789">
    <property type="entry name" value="UBX"/>
    <property type="match status" value="1"/>
</dbReference>
<comment type="function">
    <text evidence="6">Involved in endoplasmic reticulum-associated protein degradation (ERAD). Acts as a platform to recruit both UBQLN1 and VCP to the ER during ERAD.</text>
</comment>
<comment type="subunit">
    <text evidence="3">Directly interacts with VCP. Interacts with UBQLN1. Forms a complex with VCP and UBQLN1.</text>
</comment>
<dbReference type="CDD" id="cd02947">
    <property type="entry name" value="TRX_family"/>
    <property type="match status" value="1"/>
</dbReference>
<dbReference type="GO" id="GO:0036503">
    <property type="term" value="P:ERAD pathway"/>
    <property type="evidence" value="ECO:0007669"/>
    <property type="project" value="TreeGrafter"/>
</dbReference>
<accession>A0A9P0B1W6</accession>
<evidence type="ECO:0000256" key="7">
    <source>
        <dbReference type="SAM" id="Coils"/>
    </source>
</evidence>
<dbReference type="PROSITE" id="PS51352">
    <property type="entry name" value="THIOREDOXIN_2"/>
    <property type="match status" value="1"/>
</dbReference>
<keyword evidence="9" id="KW-0472">Membrane</keyword>
<dbReference type="InterPro" id="IPR017937">
    <property type="entry name" value="Thioredoxin_CS"/>
</dbReference>
<evidence type="ECO:0000313" key="12">
    <source>
        <dbReference type="EMBL" id="CAH0552128.1"/>
    </source>
</evidence>
<dbReference type="PANTHER" id="PTHR46424">
    <property type="entry name" value="UBX DOMAIN-CONTAINING PROTEIN 4"/>
    <property type="match status" value="1"/>
</dbReference>
<keyword evidence="7" id="KW-0175">Coiled coil</keyword>
<dbReference type="InterPro" id="IPR001012">
    <property type="entry name" value="UBX_dom"/>
</dbReference>
<name>A0A9P0B1W6_BRAAE</name>
<dbReference type="AlphaFoldDB" id="A0A9P0B1W6"/>
<evidence type="ECO:0000256" key="4">
    <source>
        <dbReference type="ARBA" id="ARBA00040925"/>
    </source>
</evidence>
<dbReference type="OrthoDB" id="2445133at2759"/>
<evidence type="ECO:0000256" key="6">
    <source>
        <dbReference type="ARBA" id="ARBA00046062"/>
    </source>
</evidence>
<dbReference type="SMART" id="SM00166">
    <property type="entry name" value="UBX"/>
    <property type="match status" value="1"/>
</dbReference>
<dbReference type="Pfam" id="PF23187">
    <property type="entry name" value="UBX7_N"/>
    <property type="match status" value="1"/>
</dbReference>
<keyword evidence="13" id="KW-1185">Reference proteome</keyword>
<dbReference type="SUPFAM" id="SSF52833">
    <property type="entry name" value="Thioredoxin-like"/>
    <property type="match status" value="1"/>
</dbReference>
<dbReference type="Gene3D" id="3.10.20.90">
    <property type="entry name" value="Phosphatidylinositol 3-kinase Catalytic Subunit, Chain A, domain 1"/>
    <property type="match status" value="1"/>
</dbReference>
<evidence type="ECO:0000256" key="2">
    <source>
        <dbReference type="ARBA" id="ARBA00023230"/>
    </source>
</evidence>